<protein>
    <submittedName>
        <fullName evidence="1">Uncharacterized protein</fullName>
    </submittedName>
</protein>
<dbReference type="Proteomes" id="UP001162483">
    <property type="component" value="Unassembled WGS sequence"/>
</dbReference>
<reference evidence="1" key="1">
    <citation type="submission" date="2023-05" db="EMBL/GenBank/DDBJ databases">
        <authorList>
            <person name="Stuckert A."/>
        </authorList>
    </citation>
    <scope>NUCLEOTIDE SEQUENCE</scope>
</reference>
<accession>A0ABN9CB37</accession>
<proteinExistence type="predicted"/>
<name>A0ABN9CB37_9NEOB</name>
<evidence type="ECO:0000313" key="2">
    <source>
        <dbReference type="Proteomes" id="UP001162483"/>
    </source>
</evidence>
<dbReference type="EMBL" id="CATNWA010008569">
    <property type="protein sequence ID" value="CAI9556471.1"/>
    <property type="molecule type" value="Genomic_DNA"/>
</dbReference>
<sequence length="50" mass="5710">MFFQTIFTHIKDLTQGRSHIPALSVGNVFQISPILKDIRDLTQGRSRILV</sequence>
<evidence type="ECO:0000313" key="1">
    <source>
        <dbReference type="EMBL" id="CAI9556471.1"/>
    </source>
</evidence>
<keyword evidence="2" id="KW-1185">Reference proteome</keyword>
<comment type="caution">
    <text evidence="1">The sequence shown here is derived from an EMBL/GenBank/DDBJ whole genome shotgun (WGS) entry which is preliminary data.</text>
</comment>
<organism evidence="1 2">
    <name type="scientific">Staurois parvus</name>
    <dbReference type="NCBI Taxonomy" id="386267"/>
    <lineage>
        <taxon>Eukaryota</taxon>
        <taxon>Metazoa</taxon>
        <taxon>Chordata</taxon>
        <taxon>Craniata</taxon>
        <taxon>Vertebrata</taxon>
        <taxon>Euteleostomi</taxon>
        <taxon>Amphibia</taxon>
        <taxon>Batrachia</taxon>
        <taxon>Anura</taxon>
        <taxon>Neobatrachia</taxon>
        <taxon>Ranoidea</taxon>
        <taxon>Ranidae</taxon>
        <taxon>Staurois</taxon>
    </lineage>
</organism>
<gene>
    <name evidence="1" type="ORF">SPARVUS_LOCUS4552591</name>
</gene>